<gene>
    <name evidence="1" type="ORF">FOZ62_031473</name>
</gene>
<feature type="non-terminal residue" evidence="1">
    <location>
        <position position="1"/>
    </location>
</feature>
<dbReference type="AlphaFoldDB" id="A0A7J6T9T5"/>
<sequence>MFRPEISPLLRLARAVPRTAFSRATPRFIATTVATPVMRTARTFTTKAPSQNEPEVLLTIEKYMDEAMQSFGQGSLRECLTSNNKAIELFEEDGNKGLRRQQHQRYAAAYLNNAFVMKQ</sequence>
<comment type="caution">
    <text evidence="1">The sequence shown here is derived from an EMBL/GenBank/DDBJ whole genome shotgun (WGS) entry which is preliminary data.</text>
</comment>
<organism evidence="1 2">
    <name type="scientific">Perkinsus olseni</name>
    <name type="common">Perkinsus atlanticus</name>
    <dbReference type="NCBI Taxonomy" id="32597"/>
    <lineage>
        <taxon>Eukaryota</taxon>
        <taxon>Sar</taxon>
        <taxon>Alveolata</taxon>
        <taxon>Perkinsozoa</taxon>
        <taxon>Perkinsea</taxon>
        <taxon>Perkinsida</taxon>
        <taxon>Perkinsidae</taxon>
        <taxon>Perkinsus</taxon>
    </lineage>
</organism>
<accession>A0A7J6T9T5</accession>
<protein>
    <submittedName>
        <fullName evidence="1">Uncharacterized protein</fullName>
    </submittedName>
</protein>
<evidence type="ECO:0000313" key="2">
    <source>
        <dbReference type="Proteomes" id="UP000574390"/>
    </source>
</evidence>
<name>A0A7J6T9T5_PEROL</name>
<dbReference type="EMBL" id="JABANM010009309">
    <property type="protein sequence ID" value="KAF4741130.1"/>
    <property type="molecule type" value="Genomic_DNA"/>
</dbReference>
<proteinExistence type="predicted"/>
<evidence type="ECO:0000313" key="1">
    <source>
        <dbReference type="EMBL" id="KAF4741130.1"/>
    </source>
</evidence>
<reference evidence="1 2" key="1">
    <citation type="submission" date="2020-04" db="EMBL/GenBank/DDBJ databases">
        <title>Perkinsus olseni comparative genomics.</title>
        <authorList>
            <person name="Bogema D.R."/>
        </authorList>
    </citation>
    <scope>NUCLEOTIDE SEQUENCE [LARGE SCALE GENOMIC DNA]</scope>
    <source>
        <strain evidence="1">ATCC PRA-205</strain>
    </source>
</reference>
<dbReference type="Proteomes" id="UP000574390">
    <property type="component" value="Unassembled WGS sequence"/>
</dbReference>